<evidence type="ECO:0000256" key="8">
    <source>
        <dbReference type="ARBA" id="ARBA00037998"/>
    </source>
</evidence>
<feature type="transmembrane region" description="Helical" evidence="9">
    <location>
        <begin position="224"/>
        <end position="253"/>
    </location>
</feature>
<keyword evidence="11" id="KW-1185">Reference proteome</keyword>
<dbReference type="AlphaFoldDB" id="A0A142JMD0"/>
<evidence type="ECO:0000313" key="10">
    <source>
        <dbReference type="EMBL" id="AMR79242.1"/>
    </source>
</evidence>
<dbReference type="STRING" id="1796606.A2G96_16685"/>
<gene>
    <name evidence="10" type="ORF">A2G96_16685</name>
</gene>
<feature type="transmembrane region" description="Helical" evidence="9">
    <location>
        <begin position="190"/>
        <end position="212"/>
    </location>
</feature>
<dbReference type="InterPro" id="IPR052157">
    <property type="entry name" value="BCAA_transport_permease"/>
</dbReference>
<evidence type="ECO:0000256" key="9">
    <source>
        <dbReference type="SAM" id="Phobius"/>
    </source>
</evidence>
<feature type="transmembrane region" description="Helical" evidence="9">
    <location>
        <begin position="6"/>
        <end position="30"/>
    </location>
</feature>
<feature type="transmembrane region" description="Helical" evidence="9">
    <location>
        <begin position="135"/>
        <end position="161"/>
    </location>
</feature>
<evidence type="ECO:0000313" key="11">
    <source>
        <dbReference type="Proteomes" id="UP000075238"/>
    </source>
</evidence>
<dbReference type="Pfam" id="PF02653">
    <property type="entry name" value="BPD_transp_2"/>
    <property type="match status" value="1"/>
</dbReference>
<dbReference type="GO" id="GO:0006865">
    <property type="term" value="P:amino acid transport"/>
    <property type="evidence" value="ECO:0007669"/>
    <property type="project" value="UniProtKB-KW"/>
</dbReference>
<evidence type="ECO:0000256" key="1">
    <source>
        <dbReference type="ARBA" id="ARBA00004651"/>
    </source>
</evidence>
<keyword evidence="3" id="KW-1003">Cell membrane</keyword>
<keyword evidence="4 9" id="KW-0812">Transmembrane</keyword>
<dbReference type="OrthoDB" id="25113at2"/>
<evidence type="ECO:0000256" key="7">
    <source>
        <dbReference type="ARBA" id="ARBA00023136"/>
    </source>
</evidence>
<dbReference type="CDD" id="cd06582">
    <property type="entry name" value="TM_PBP1_LivH_like"/>
    <property type="match status" value="1"/>
</dbReference>
<dbReference type="RefSeq" id="WP_062801079.1">
    <property type="nucleotide sequence ID" value="NZ_CP014844.1"/>
</dbReference>
<comment type="subcellular location">
    <subcellularLocation>
        <location evidence="1">Cell membrane</location>
        <topology evidence="1">Multi-pass membrane protein</topology>
    </subcellularLocation>
</comment>
<organism evidence="10 11">
    <name type="scientific">Cupriavidus nantongensis</name>
    <dbReference type="NCBI Taxonomy" id="1796606"/>
    <lineage>
        <taxon>Bacteria</taxon>
        <taxon>Pseudomonadati</taxon>
        <taxon>Pseudomonadota</taxon>
        <taxon>Betaproteobacteria</taxon>
        <taxon>Burkholderiales</taxon>
        <taxon>Burkholderiaceae</taxon>
        <taxon>Cupriavidus</taxon>
    </lineage>
</organism>
<keyword evidence="2" id="KW-0813">Transport</keyword>
<keyword evidence="6 9" id="KW-1133">Transmembrane helix</keyword>
<evidence type="ECO:0000256" key="4">
    <source>
        <dbReference type="ARBA" id="ARBA00022692"/>
    </source>
</evidence>
<feature type="transmembrane region" description="Helical" evidence="9">
    <location>
        <begin position="95"/>
        <end position="115"/>
    </location>
</feature>
<name>A0A142JMD0_9BURK</name>
<sequence>MDFLLQLVLAGVSVGAAYALIAMGLCLTFWTTKTLNFGQGSLLMFGAVAFTALVGYGTPATPAFIAALAVGGVLMVVAERIAIRPLLKHGDGMGWAVSTLGFGFLLQGFVAKYFGSQAIAVPTLWLDSSQYLPVAGVQVSAQSVLVLGVAVALTLAMEWFLGGSVWGRAVRAVAHDPSAASVTGIPVRRVIVLSFIGSGVLACLAGVLLAQINGTVDPGFGFNLMVSGFVAAVLGGMGSVRGAMIGGIALGIVEKLVGGYVSTAFEHAMAFGILIIILVVRPEGLFGQREINKV</sequence>
<dbReference type="InterPro" id="IPR001851">
    <property type="entry name" value="ABC_transp_permease"/>
</dbReference>
<dbReference type="PANTHER" id="PTHR11795">
    <property type="entry name" value="BRANCHED-CHAIN AMINO ACID TRANSPORT SYSTEM PERMEASE PROTEIN LIVH"/>
    <property type="match status" value="1"/>
</dbReference>
<accession>A0A142JMD0</accession>
<protein>
    <submittedName>
        <fullName evidence="10">Branched-chain amino acid ABC transporter permease</fullName>
    </submittedName>
</protein>
<reference evidence="10 11" key="1">
    <citation type="submission" date="2016-03" db="EMBL/GenBank/DDBJ databases">
        <title>Complete genome sequence of a novel chlorpyrifos degrading bacterium, Cupriavidus nantongensis sp. X1.</title>
        <authorList>
            <person name="Fang L."/>
        </authorList>
    </citation>
    <scope>NUCLEOTIDE SEQUENCE [LARGE SCALE GENOMIC DNA]</scope>
    <source>
        <strain evidence="10 11">X1</strain>
    </source>
</reference>
<feature type="transmembrane region" description="Helical" evidence="9">
    <location>
        <begin position="260"/>
        <end position="280"/>
    </location>
</feature>
<keyword evidence="5" id="KW-0029">Amino-acid transport</keyword>
<dbReference type="EMBL" id="CP014844">
    <property type="protein sequence ID" value="AMR79242.1"/>
    <property type="molecule type" value="Genomic_DNA"/>
</dbReference>
<dbReference type="GO" id="GO:0022857">
    <property type="term" value="F:transmembrane transporter activity"/>
    <property type="evidence" value="ECO:0007669"/>
    <property type="project" value="InterPro"/>
</dbReference>
<dbReference type="Proteomes" id="UP000075238">
    <property type="component" value="Chromosome 1"/>
</dbReference>
<feature type="transmembrane region" description="Helical" evidence="9">
    <location>
        <begin position="64"/>
        <end position="83"/>
    </location>
</feature>
<dbReference type="KEGG" id="cnan:A2G96_16685"/>
<keyword evidence="7 9" id="KW-0472">Membrane</keyword>
<comment type="similarity">
    <text evidence="8">Belongs to the binding-protein-dependent transport system permease family. LivHM subfamily.</text>
</comment>
<dbReference type="PANTHER" id="PTHR11795:SF450">
    <property type="entry name" value="ABC TRANSPORTER PERMEASE PROTEIN"/>
    <property type="match status" value="1"/>
</dbReference>
<evidence type="ECO:0000256" key="3">
    <source>
        <dbReference type="ARBA" id="ARBA00022475"/>
    </source>
</evidence>
<proteinExistence type="inferred from homology"/>
<evidence type="ECO:0000256" key="6">
    <source>
        <dbReference type="ARBA" id="ARBA00022989"/>
    </source>
</evidence>
<dbReference type="GO" id="GO:0005886">
    <property type="term" value="C:plasma membrane"/>
    <property type="evidence" value="ECO:0007669"/>
    <property type="project" value="UniProtKB-SubCell"/>
</dbReference>
<evidence type="ECO:0000256" key="2">
    <source>
        <dbReference type="ARBA" id="ARBA00022448"/>
    </source>
</evidence>
<evidence type="ECO:0000256" key="5">
    <source>
        <dbReference type="ARBA" id="ARBA00022970"/>
    </source>
</evidence>
<feature type="transmembrane region" description="Helical" evidence="9">
    <location>
        <begin position="42"/>
        <end position="58"/>
    </location>
</feature>